<keyword evidence="3" id="KW-0813">Transport</keyword>
<keyword evidence="9 11" id="KW-0472">Membrane</keyword>
<dbReference type="Gene3D" id="3.40.50.2300">
    <property type="match status" value="2"/>
</dbReference>
<keyword evidence="8 11" id="KW-1133">Transmembrane helix</keyword>
<dbReference type="Pfam" id="PF13458">
    <property type="entry name" value="Peripla_BP_6"/>
    <property type="match status" value="1"/>
</dbReference>
<evidence type="ECO:0000259" key="12">
    <source>
        <dbReference type="Pfam" id="PF13458"/>
    </source>
</evidence>
<organism evidence="13 14">
    <name type="scientific">Sorangium cellulosum So0157-2</name>
    <dbReference type="NCBI Taxonomy" id="1254432"/>
    <lineage>
        <taxon>Bacteria</taxon>
        <taxon>Pseudomonadati</taxon>
        <taxon>Myxococcota</taxon>
        <taxon>Polyangia</taxon>
        <taxon>Polyangiales</taxon>
        <taxon>Polyangiaceae</taxon>
        <taxon>Sorangium</taxon>
    </lineage>
</organism>
<feature type="transmembrane region" description="Helical" evidence="11">
    <location>
        <begin position="691"/>
        <end position="710"/>
    </location>
</feature>
<evidence type="ECO:0000256" key="1">
    <source>
        <dbReference type="ARBA" id="ARBA00004651"/>
    </source>
</evidence>
<dbReference type="CDD" id="cd06342">
    <property type="entry name" value="PBP1_ABC_LIVBP-like"/>
    <property type="match status" value="1"/>
</dbReference>
<reference evidence="13 14" key="1">
    <citation type="journal article" date="2013" name="Sci. Rep.">
        <title>Extraordinary expansion of a Sorangium cellulosum genome from an alkaline milieu.</title>
        <authorList>
            <person name="Han K."/>
            <person name="Li Z.F."/>
            <person name="Peng R."/>
            <person name="Zhu L.P."/>
            <person name="Zhou T."/>
            <person name="Wang L.G."/>
            <person name="Li S.G."/>
            <person name="Zhang X.B."/>
            <person name="Hu W."/>
            <person name="Wu Z.H."/>
            <person name="Qin N."/>
            <person name="Li Y.Z."/>
        </authorList>
    </citation>
    <scope>NUCLEOTIDE SEQUENCE [LARGE SCALE GENOMIC DNA]</scope>
    <source>
        <strain evidence="13 14">So0157-2</strain>
    </source>
</reference>
<feature type="transmembrane region" description="Helical" evidence="11">
    <location>
        <begin position="614"/>
        <end position="636"/>
    </location>
</feature>
<dbReference type="RefSeq" id="WP_020739208.1">
    <property type="nucleotide sequence ID" value="NC_021658.1"/>
</dbReference>
<dbReference type="EMBL" id="CP003969">
    <property type="protein sequence ID" value="AGP39532.1"/>
    <property type="molecule type" value="Genomic_DNA"/>
</dbReference>
<dbReference type="PATRIC" id="fig|1254432.3.peg.8293"/>
<dbReference type="InterPro" id="IPR028081">
    <property type="entry name" value="Leu-bd"/>
</dbReference>
<evidence type="ECO:0000256" key="8">
    <source>
        <dbReference type="ARBA" id="ARBA00022989"/>
    </source>
</evidence>
<dbReference type="SUPFAM" id="SSF53822">
    <property type="entry name" value="Periplasmic binding protein-like I"/>
    <property type="match status" value="1"/>
</dbReference>
<proteinExistence type="inferred from homology"/>
<dbReference type="eggNOG" id="COG0683">
    <property type="taxonomic scope" value="Bacteria"/>
</dbReference>
<evidence type="ECO:0000256" key="7">
    <source>
        <dbReference type="ARBA" id="ARBA00022970"/>
    </source>
</evidence>
<evidence type="ECO:0000256" key="2">
    <source>
        <dbReference type="ARBA" id="ARBA00010062"/>
    </source>
</evidence>
<evidence type="ECO:0000256" key="5">
    <source>
        <dbReference type="ARBA" id="ARBA00022692"/>
    </source>
</evidence>
<dbReference type="OrthoDB" id="9807115at2"/>
<dbReference type="PANTHER" id="PTHR47151">
    <property type="entry name" value="LEU/ILE/VAL-BINDING ABC TRANSPORTER SUBUNIT"/>
    <property type="match status" value="1"/>
</dbReference>
<dbReference type="Pfam" id="PF02653">
    <property type="entry name" value="BPD_transp_2"/>
    <property type="match status" value="1"/>
</dbReference>
<dbReference type="Proteomes" id="UP000014803">
    <property type="component" value="Chromosome"/>
</dbReference>
<keyword evidence="7" id="KW-0029">Amino-acid transport</keyword>
<feature type="transmembrane region" description="Helical" evidence="11">
    <location>
        <begin position="457"/>
        <end position="477"/>
    </location>
</feature>
<feature type="transmembrane region" description="Helical" evidence="11">
    <location>
        <begin position="423"/>
        <end position="445"/>
    </location>
</feature>
<dbReference type="AlphaFoldDB" id="S4Y236"/>
<evidence type="ECO:0000256" key="3">
    <source>
        <dbReference type="ARBA" id="ARBA00022448"/>
    </source>
</evidence>
<keyword evidence="5 11" id="KW-0812">Transmembrane</keyword>
<comment type="subcellular location">
    <subcellularLocation>
        <location evidence="1">Cell membrane</location>
        <topology evidence="1">Multi-pass membrane protein</topology>
    </subcellularLocation>
</comment>
<evidence type="ECO:0000256" key="9">
    <source>
        <dbReference type="ARBA" id="ARBA00023136"/>
    </source>
</evidence>
<sequence>MRLESKPSPGRLLHLVAACVALVAGACGPIRGERSAGDERGAAIVIGSAVPLTGSSAKMGQDMRQAIEMAVDEINGRGGVLGRRLEVRFQDDACDAEAAVAAAHKLAAQGAVAAISGYCSGALLPAEPVYHRARMGAVVPGANAVKLTMQGFDNINLMLPNNQVQARTAADFLTSTLGKRRIAILHDNSAFARELADLTREELRGKADVVAFDAVTPGERDFSAVLTHLKARRPDAIYWTGYYAEGGLIIRQARGQGIDASIMVGDGSRDAALIATAGLASAEGVFVTSPPSAAELPGAAGWARRYAAAHGEPGPYSAQAYDAAQIVAAAIQAAGSTDRAAVAAAIRAIHYDGVTGAVSFDASGRRQNAAFVVLEITKGRFTLVQGPAAPRADAAPSLPPRAAAEPGPPARSTSRLSNALEQLLNALVIGSFYALVALGYSIVYGIMRMINFAHGDLYALGAFVGYSALALASGSFLGAGALGIGLALLAAMAVTGGVGALMERVAYRPLRRSPKLILLITAVGMSLLLENAIMLFEPWGPSFRMYPVTLTRAGTSLLGVHVGYAHIAILATALSLMWALRRIIGGSTVGLAMRATAFDAETAQLMGIDVDRMISLAFLLGAVMAAAGGVMAGLYYGQINFLMGFIVGIKAFTASVLGGIGNLSGAVVGGMMLGLLEVIGTRSVGGQWKDVFAFAALIAILLIKPTGLLGERVGKRM</sequence>
<dbReference type="InterPro" id="IPR001851">
    <property type="entry name" value="ABC_transp_permease"/>
</dbReference>
<dbReference type="GO" id="GO:0006865">
    <property type="term" value="P:amino acid transport"/>
    <property type="evidence" value="ECO:0007669"/>
    <property type="project" value="UniProtKB-KW"/>
</dbReference>
<dbReference type="GO" id="GO:0005886">
    <property type="term" value="C:plasma membrane"/>
    <property type="evidence" value="ECO:0007669"/>
    <property type="project" value="UniProtKB-SubCell"/>
</dbReference>
<dbReference type="KEGG" id="scu:SCE1572_36605"/>
<feature type="transmembrane region" description="Helical" evidence="11">
    <location>
        <begin position="656"/>
        <end position="679"/>
    </location>
</feature>
<keyword evidence="4" id="KW-1003">Cell membrane</keyword>
<dbReference type="CDD" id="cd06582">
    <property type="entry name" value="TM_PBP1_LivH_like"/>
    <property type="match status" value="1"/>
</dbReference>
<evidence type="ECO:0000313" key="14">
    <source>
        <dbReference type="Proteomes" id="UP000014803"/>
    </source>
</evidence>
<dbReference type="InterPro" id="IPR000709">
    <property type="entry name" value="Leu_Ile_Val-bd"/>
</dbReference>
<dbReference type="eggNOG" id="COG0559">
    <property type="taxonomic scope" value="Bacteria"/>
</dbReference>
<evidence type="ECO:0000256" key="4">
    <source>
        <dbReference type="ARBA" id="ARBA00022475"/>
    </source>
</evidence>
<evidence type="ECO:0000313" key="13">
    <source>
        <dbReference type="EMBL" id="AGP39532.1"/>
    </source>
</evidence>
<gene>
    <name evidence="13" type="ORF">SCE1572_36605</name>
</gene>
<name>S4Y236_SORCE</name>
<evidence type="ECO:0000256" key="10">
    <source>
        <dbReference type="SAM" id="MobiDB-lite"/>
    </source>
</evidence>
<dbReference type="GO" id="GO:0022857">
    <property type="term" value="F:transmembrane transporter activity"/>
    <property type="evidence" value="ECO:0007669"/>
    <property type="project" value="InterPro"/>
</dbReference>
<protein>
    <recommendedName>
        <fullName evidence="12">Leucine-binding protein domain-containing protein</fullName>
    </recommendedName>
</protein>
<evidence type="ECO:0000256" key="6">
    <source>
        <dbReference type="ARBA" id="ARBA00022729"/>
    </source>
</evidence>
<dbReference type="PANTHER" id="PTHR47151:SF2">
    <property type="entry name" value="AMINO ACID BINDING PROTEIN"/>
    <property type="match status" value="1"/>
</dbReference>
<dbReference type="InterPro" id="IPR028082">
    <property type="entry name" value="Peripla_BP_I"/>
</dbReference>
<dbReference type="STRING" id="1254432.SCE1572_36605"/>
<keyword evidence="6" id="KW-0732">Signal</keyword>
<accession>S4Y236</accession>
<feature type="transmembrane region" description="Helical" evidence="11">
    <location>
        <begin position="483"/>
        <end position="504"/>
    </location>
</feature>
<feature type="domain" description="Leucine-binding protein" evidence="12">
    <location>
        <begin position="44"/>
        <end position="379"/>
    </location>
</feature>
<feature type="region of interest" description="Disordered" evidence="10">
    <location>
        <begin position="390"/>
        <end position="412"/>
    </location>
</feature>
<dbReference type="HOGENOM" id="CLU_385379_0_0_7"/>
<comment type="similarity">
    <text evidence="2">Belongs to the leucine-binding protein family.</text>
</comment>
<dbReference type="PRINTS" id="PR00337">
    <property type="entry name" value="LEUILEVALBP"/>
</dbReference>
<feature type="transmembrane region" description="Helical" evidence="11">
    <location>
        <begin position="556"/>
        <end position="580"/>
    </location>
</feature>
<dbReference type="PROSITE" id="PS51257">
    <property type="entry name" value="PROKAR_LIPOPROTEIN"/>
    <property type="match status" value="1"/>
</dbReference>
<feature type="transmembrane region" description="Helical" evidence="11">
    <location>
        <begin position="516"/>
        <end position="536"/>
    </location>
</feature>
<evidence type="ECO:0000256" key="11">
    <source>
        <dbReference type="SAM" id="Phobius"/>
    </source>
</evidence>